<protein>
    <recommendedName>
        <fullName evidence="4">DUF19 domain-containing protein</fullName>
    </recommendedName>
</protein>
<sequence>MGGRVFNELCKVTDRGCEEGRGGGVSCSGIYYFCSRFSTLNSSFFRLIAKFNVCVREFRAQCVRHVTISLIDSSYGYLCNEGYNTFMESAECLMELDRKPAVKRCHDETLVEIETANTETGIAMAAKLDRMCGALNFFAGCVKTPIKQECGSSAWQVIYRVLKDTTNTLMPGCQFTGASARLLSVEAEEHHTHPVTSTAATTTTAPPPPPMTTPLVVVEEFAYPAEVVTVSGNSRKGMKKNIVSQELSQLNGSSRITVCLLLFIVMLC</sequence>
<reference evidence="2 3" key="1">
    <citation type="submission" date="2013-05" db="EMBL/GenBank/DDBJ databases">
        <title>Draft genome of the parasitic nematode Anyclostoma ceylanicum.</title>
        <authorList>
            <person name="Mitreva M."/>
        </authorList>
    </citation>
    <scope>NUCLEOTIDE SEQUENCE [LARGE SCALE GENOMIC DNA]</scope>
</reference>
<evidence type="ECO:0000313" key="3">
    <source>
        <dbReference type="Proteomes" id="UP000054495"/>
    </source>
</evidence>
<evidence type="ECO:0000313" key="2">
    <source>
        <dbReference type="EMBL" id="EPB73321.1"/>
    </source>
</evidence>
<evidence type="ECO:0008006" key="4">
    <source>
        <dbReference type="Google" id="ProtNLM"/>
    </source>
</evidence>
<gene>
    <name evidence="2" type="ORF">ANCCEY_07567</name>
</gene>
<dbReference type="PANTHER" id="PTHR37431:SF3">
    <property type="entry name" value="DUF19 DOMAIN-CONTAINING PROTEIN"/>
    <property type="match status" value="1"/>
</dbReference>
<accession>A0A0D6LTF8</accession>
<dbReference type="PANTHER" id="PTHR37431">
    <property type="entry name" value="PROTEIN CBG06927"/>
    <property type="match status" value="1"/>
</dbReference>
<proteinExistence type="predicted"/>
<feature type="compositionally biased region" description="Low complexity" evidence="1">
    <location>
        <begin position="194"/>
        <end position="204"/>
    </location>
</feature>
<feature type="region of interest" description="Disordered" evidence="1">
    <location>
        <begin position="190"/>
        <end position="209"/>
    </location>
</feature>
<evidence type="ECO:0000256" key="1">
    <source>
        <dbReference type="SAM" id="MobiDB-lite"/>
    </source>
</evidence>
<dbReference type="EMBL" id="KE124994">
    <property type="protein sequence ID" value="EPB73321.1"/>
    <property type="molecule type" value="Genomic_DNA"/>
</dbReference>
<dbReference type="Proteomes" id="UP000054495">
    <property type="component" value="Unassembled WGS sequence"/>
</dbReference>
<organism evidence="2 3">
    <name type="scientific">Ancylostoma ceylanicum</name>
    <dbReference type="NCBI Taxonomy" id="53326"/>
    <lineage>
        <taxon>Eukaryota</taxon>
        <taxon>Metazoa</taxon>
        <taxon>Ecdysozoa</taxon>
        <taxon>Nematoda</taxon>
        <taxon>Chromadorea</taxon>
        <taxon>Rhabditida</taxon>
        <taxon>Rhabditina</taxon>
        <taxon>Rhabditomorpha</taxon>
        <taxon>Strongyloidea</taxon>
        <taxon>Ancylostomatidae</taxon>
        <taxon>Ancylostomatinae</taxon>
        <taxon>Ancylostoma</taxon>
    </lineage>
</organism>
<dbReference type="AlphaFoldDB" id="A0A0D6LTF8"/>
<keyword evidence="3" id="KW-1185">Reference proteome</keyword>
<name>A0A0D6LTF8_9BILA</name>